<protein>
    <submittedName>
        <fullName evidence="2">Uncharacterized protein</fullName>
    </submittedName>
</protein>
<dbReference type="Proteomes" id="UP000641646">
    <property type="component" value="Unassembled WGS sequence"/>
</dbReference>
<gene>
    <name evidence="2" type="ORF">H6G03_12810</name>
</gene>
<dbReference type="AlphaFoldDB" id="A0A926VDU7"/>
<keyword evidence="3" id="KW-1185">Reference proteome</keyword>
<feature type="transmembrane region" description="Helical" evidence="1">
    <location>
        <begin position="22"/>
        <end position="41"/>
    </location>
</feature>
<comment type="caution">
    <text evidence="2">The sequence shown here is derived from an EMBL/GenBank/DDBJ whole genome shotgun (WGS) entry which is preliminary data.</text>
</comment>
<proteinExistence type="predicted"/>
<dbReference type="EMBL" id="JACJPW010000029">
    <property type="protein sequence ID" value="MBD2181975.1"/>
    <property type="molecule type" value="Genomic_DNA"/>
</dbReference>
<dbReference type="RefSeq" id="WP_190464788.1">
    <property type="nucleotide sequence ID" value="NZ_JACJPW010000029.1"/>
</dbReference>
<reference evidence="2" key="1">
    <citation type="journal article" date="2015" name="ISME J.">
        <title>Draft Genome Sequence of Streptomyces incarnatus NRRL8089, which Produces the Nucleoside Antibiotic Sinefungin.</title>
        <authorList>
            <person name="Oshima K."/>
            <person name="Hattori M."/>
            <person name="Shimizu H."/>
            <person name="Fukuda K."/>
            <person name="Nemoto M."/>
            <person name="Inagaki K."/>
            <person name="Tamura T."/>
        </authorList>
    </citation>
    <scope>NUCLEOTIDE SEQUENCE</scope>
    <source>
        <strain evidence="2">FACHB-1375</strain>
    </source>
</reference>
<organism evidence="2 3">
    <name type="scientific">Aerosakkonema funiforme FACHB-1375</name>
    <dbReference type="NCBI Taxonomy" id="2949571"/>
    <lineage>
        <taxon>Bacteria</taxon>
        <taxon>Bacillati</taxon>
        <taxon>Cyanobacteriota</taxon>
        <taxon>Cyanophyceae</taxon>
        <taxon>Oscillatoriophycideae</taxon>
        <taxon>Aerosakkonematales</taxon>
        <taxon>Aerosakkonemataceae</taxon>
        <taxon>Aerosakkonema</taxon>
    </lineage>
</organism>
<name>A0A926VDU7_9CYAN</name>
<accession>A0A926VDU7</accession>
<keyword evidence="1" id="KW-0472">Membrane</keyword>
<evidence type="ECO:0000313" key="3">
    <source>
        <dbReference type="Proteomes" id="UP000641646"/>
    </source>
</evidence>
<evidence type="ECO:0000256" key="1">
    <source>
        <dbReference type="SAM" id="Phobius"/>
    </source>
</evidence>
<reference evidence="2" key="2">
    <citation type="submission" date="2020-08" db="EMBL/GenBank/DDBJ databases">
        <authorList>
            <person name="Chen M."/>
            <person name="Teng W."/>
            <person name="Zhao L."/>
            <person name="Hu C."/>
            <person name="Zhou Y."/>
            <person name="Han B."/>
            <person name="Song L."/>
            <person name="Shu W."/>
        </authorList>
    </citation>
    <scope>NUCLEOTIDE SEQUENCE</scope>
    <source>
        <strain evidence="2">FACHB-1375</strain>
    </source>
</reference>
<keyword evidence="1" id="KW-0812">Transmembrane</keyword>
<keyword evidence="1" id="KW-1133">Transmembrane helix</keyword>
<evidence type="ECO:0000313" key="2">
    <source>
        <dbReference type="EMBL" id="MBD2181975.1"/>
    </source>
</evidence>
<sequence>MPSLICKRIAQNTPDKVITRRVVQAMGISLLGIIAASPVALSFTQIMSKTIDGVKIQQWNEPDQLGQACRRKAGTRGPCSPPSPWG</sequence>